<evidence type="ECO:0000313" key="2">
    <source>
        <dbReference type="Proteomes" id="UP001631969"/>
    </source>
</evidence>
<organism evidence="1 2">
    <name type="scientific">Paenibacillus mesotrionivorans</name>
    <dbReference type="NCBI Taxonomy" id="3160968"/>
    <lineage>
        <taxon>Bacteria</taxon>
        <taxon>Bacillati</taxon>
        <taxon>Bacillota</taxon>
        <taxon>Bacilli</taxon>
        <taxon>Bacillales</taxon>
        <taxon>Paenibacillaceae</taxon>
        <taxon>Paenibacillus</taxon>
    </lineage>
</organism>
<name>A0ACC7P6Q8_9BACL</name>
<keyword evidence="2" id="KW-1185">Reference proteome</keyword>
<comment type="caution">
    <text evidence="1">The sequence shown here is derived from an EMBL/GenBank/DDBJ whole genome shotgun (WGS) entry which is preliminary data.</text>
</comment>
<sequence>MTKVGGASPPAAIADEVKKKSLAVKLWLPVVIVLVLAVVLVLVLK</sequence>
<dbReference type="Proteomes" id="UP001631969">
    <property type="component" value="Unassembled WGS sequence"/>
</dbReference>
<accession>A0ACC7P6Q8</accession>
<dbReference type="EMBL" id="JBJURJ010000016">
    <property type="protein sequence ID" value="MFM9331037.1"/>
    <property type="molecule type" value="Genomic_DNA"/>
</dbReference>
<gene>
    <name evidence="1" type="ORF">ACI1P1_22345</name>
</gene>
<reference evidence="1" key="1">
    <citation type="submission" date="2024-12" db="EMBL/GenBank/DDBJ databases">
        <authorList>
            <person name="Wu N."/>
        </authorList>
    </citation>
    <scope>NUCLEOTIDE SEQUENCE</scope>
    <source>
        <strain evidence="1">P15</strain>
    </source>
</reference>
<proteinExistence type="predicted"/>
<protein>
    <submittedName>
        <fullName evidence="1">Uncharacterized protein</fullName>
    </submittedName>
</protein>
<evidence type="ECO:0000313" key="1">
    <source>
        <dbReference type="EMBL" id="MFM9331037.1"/>
    </source>
</evidence>